<keyword evidence="2" id="KW-1185">Reference proteome</keyword>
<sequence>MDRSHKAEIRNIELENTIKTLQTRIKQISIIPVVNNCNPTTIQSKNKDEEDELIIGMRKRVTKFVLKTESVVDIFLLQEHWLFDCQLPLLNEINDKFTGVGKSVDTLDPIPPIQMHRGMVALLYFMEKRFRHSYNTLTIGNERMQGIEISGEPNLIILSIYLPCKGTSDHINEFQDCIALLHEIVCTYKLTHQIIIGGDLNEDIINGPSSQRKASFTEFMEDHSLETKFTGSTFIHSNGHETTAIDYFIFQNSYKNSILEIKKLDIGTNVSDHYPIKMVLQHRHHLNQQKSPNDILKPKINWDRIDKEKYENNINSKLSNKILQIKSVEDITKAFTQLNEINKQSTQALVPTRKIDRKRPKLQVMNDEIKDALKNKKFAFYKWKINGRPKETDNLYLKNKKHTTHAL</sequence>
<evidence type="ECO:0000313" key="1">
    <source>
        <dbReference type="EMBL" id="VDI19069.1"/>
    </source>
</evidence>
<dbReference type="OrthoDB" id="7476844at2759"/>
<dbReference type="AlphaFoldDB" id="A0A8B6DG00"/>
<dbReference type="GO" id="GO:0003824">
    <property type="term" value="F:catalytic activity"/>
    <property type="evidence" value="ECO:0007669"/>
    <property type="project" value="InterPro"/>
</dbReference>
<dbReference type="InterPro" id="IPR036691">
    <property type="entry name" value="Endo/exonu/phosph_ase_sf"/>
</dbReference>
<comment type="caution">
    <text evidence="1">The sequence shown here is derived from an EMBL/GenBank/DDBJ whole genome shotgun (WGS) entry which is preliminary data.</text>
</comment>
<protein>
    <recommendedName>
        <fullName evidence="3">Endonuclease/exonuclease/phosphatase domain-containing protein</fullName>
    </recommendedName>
</protein>
<reference evidence="1" key="1">
    <citation type="submission" date="2018-11" db="EMBL/GenBank/DDBJ databases">
        <authorList>
            <person name="Alioto T."/>
            <person name="Alioto T."/>
        </authorList>
    </citation>
    <scope>NUCLEOTIDE SEQUENCE</scope>
</reference>
<evidence type="ECO:0000313" key="2">
    <source>
        <dbReference type="Proteomes" id="UP000596742"/>
    </source>
</evidence>
<dbReference type="SUPFAM" id="SSF56219">
    <property type="entry name" value="DNase I-like"/>
    <property type="match status" value="1"/>
</dbReference>
<proteinExistence type="predicted"/>
<gene>
    <name evidence="1" type="ORF">MGAL_10B049418</name>
</gene>
<dbReference type="EMBL" id="UYJE01003414">
    <property type="protein sequence ID" value="VDI19069.1"/>
    <property type="molecule type" value="Genomic_DNA"/>
</dbReference>
<organism evidence="1 2">
    <name type="scientific">Mytilus galloprovincialis</name>
    <name type="common">Mediterranean mussel</name>
    <dbReference type="NCBI Taxonomy" id="29158"/>
    <lineage>
        <taxon>Eukaryota</taxon>
        <taxon>Metazoa</taxon>
        <taxon>Spiralia</taxon>
        <taxon>Lophotrochozoa</taxon>
        <taxon>Mollusca</taxon>
        <taxon>Bivalvia</taxon>
        <taxon>Autobranchia</taxon>
        <taxon>Pteriomorphia</taxon>
        <taxon>Mytilida</taxon>
        <taxon>Mytiloidea</taxon>
        <taxon>Mytilidae</taxon>
        <taxon>Mytilinae</taxon>
        <taxon>Mytilus</taxon>
    </lineage>
</organism>
<evidence type="ECO:0008006" key="3">
    <source>
        <dbReference type="Google" id="ProtNLM"/>
    </source>
</evidence>
<dbReference type="Gene3D" id="3.60.10.10">
    <property type="entry name" value="Endonuclease/exonuclease/phosphatase"/>
    <property type="match status" value="1"/>
</dbReference>
<dbReference type="Proteomes" id="UP000596742">
    <property type="component" value="Unassembled WGS sequence"/>
</dbReference>
<name>A0A8B6DG00_MYTGA</name>
<accession>A0A8B6DG00</accession>